<accession>A0A822Z3Z8</accession>
<comment type="caution">
    <text evidence="1">The sequence shown here is derived from an EMBL/GenBank/DDBJ whole genome shotgun (WGS) entry which is preliminary data.</text>
</comment>
<sequence>MLLRTRIPSSSGARTILESTDVNIRFSKMPIVWHVQESQGSSSPSKIRYVTIGGQPGHPSSSTIRNWFKIERISNSSPEYHIAYCPSVCELCKIVCGNVGISSESGRRWLSVSKHREFPFVFVKARHN</sequence>
<reference evidence="1 2" key="1">
    <citation type="journal article" date="2020" name="Mol. Biol. Evol.">
        <title>Distinct Expression and Methylation Patterns for Genes with Different Fates following a Single Whole-Genome Duplication in Flowering Plants.</title>
        <authorList>
            <person name="Shi T."/>
            <person name="Rahmani R.S."/>
            <person name="Gugger P.F."/>
            <person name="Wang M."/>
            <person name="Li H."/>
            <person name="Zhang Y."/>
            <person name="Li Z."/>
            <person name="Wang Q."/>
            <person name="Van de Peer Y."/>
            <person name="Marchal K."/>
            <person name="Chen J."/>
        </authorList>
    </citation>
    <scope>NUCLEOTIDE SEQUENCE [LARGE SCALE GENOMIC DNA]</scope>
    <source>
        <tissue evidence="1">Leaf</tissue>
    </source>
</reference>
<gene>
    <name evidence="1" type="ORF">HUJ06_006888</name>
</gene>
<evidence type="ECO:0000313" key="1">
    <source>
        <dbReference type="EMBL" id="DAD36248.1"/>
    </source>
</evidence>
<dbReference type="SMART" id="SM00452">
    <property type="entry name" value="STI"/>
    <property type="match status" value="1"/>
</dbReference>
<dbReference type="Pfam" id="PF00197">
    <property type="entry name" value="Kunitz_legume"/>
    <property type="match status" value="1"/>
</dbReference>
<evidence type="ECO:0000313" key="2">
    <source>
        <dbReference type="Proteomes" id="UP000607653"/>
    </source>
</evidence>
<name>A0A822Z3Z8_NELNU</name>
<dbReference type="GO" id="GO:0004866">
    <property type="term" value="F:endopeptidase inhibitor activity"/>
    <property type="evidence" value="ECO:0007669"/>
    <property type="project" value="InterPro"/>
</dbReference>
<protein>
    <recommendedName>
        <fullName evidence="3">Miraculin-like</fullName>
    </recommendedName>
</protein>
<evidence type="ECO:0008006" key="3">
    <source>
        <dbReference type="Google" id="ProtNLM"/>
    </source>
</evidence>
<organism evidence="1 2">
    <name type="scientific">Nelumbo nucifera</name>
    <name type="common">Sacred lotus</name>
    <dbReference type="NCBI Taxonomy" id="4432"/>
    <lineage>
        <taxon>Eukaryota</taxon>
        <taxon>Viridiplantae</taxon>
        <taxon>Streptophyta</taxon>
        <taxon>Embryophyta</taxon>
        <taxon>Tracheophyta</taxon>
        <taxon>Spermatophyta</taxon>
        <taxon>Magnoliopsida</taxon>
        <taxon>Proteales</taxon>
        <taxon>Nelumbonaceae</taxon>
        <taxon>Nelumbo</taxon>
    </lineage>
</organism>
<dbReference type="EMBL" id="DUZY01000004">
    <property type="protein sequence ID" value="DAD36248.1"/>
    <property type="molecule type" value="Genomic_DNA"/>
</dbReference>
<dbReference type="PANTHER" id="PTHR33107:SF86">
    <property type="entry name" value="MIRACULIN-LIKE"/>
    <property type="match status" value="1"/>
</dbReference>
<dbReference type="Proteomes" id="UP000607653">
    <property type="component" value="Unassembled WGS sequence"/>
</dbReference>
<keyword evidence="2" id="KW-1185">Reference proteome</keyword>
<dbReference type="SUPFAM" id="SSF50386">
    <property type="entry name" value="STI-like"/>
    <property type="match status" value="1"/>
</dbReference>
<dbReference type="PANTHER" id="PTHR33107">
    <property type="entry name" value="KUNITZ TRYPSIN INHIBITOR 2"/>
    <property type="match status" value="1"/>
</dbReference>
<dbReference type="InterPro" id="IPR056368">
    <property type="entry name" value="KTI1"/>
</dbReference>
<dbReference type="InterPro" id="IPR011065">
    <property type="entry name" value="Kunitz_inhibitor_STI-like_sf"/>
</dbReference>
<proteinExistence type="predicted"/>
<dbReference type="InterPro" id="IPR002160">
    <property type="entry name" value="Prot_inh_Kunz-lg"/>
</dbReference>
<dbReference type="Gene3D" id="2.80.10.50">
    <property type="match status" value="1"/>
</dbReference>
<dbReference type="AlphaFoldDB" id="A0A822Z3Z8"/>
<dbReference type="CDD" id="cd00178">
    <property type="entry name" value="beta-trefoil_STI"/>
    <property type="match status" value="1"/>
</dbReference>